<keyword evidence="2 5" id="KW-0145">Chemotaxis</keyword>
<dbReference type="GO" id="GO:0008984">
    <property type="term" value="F:protein-glutamate methylesterase activity"/>
    <property type="evidence" value="ECO:0007669"/>
    <property type="project" value="UniProtKB-UniRule"/>
</dbReference>
<feature type="modified residue" description="4-aspartylphosphate" evidence="5 7">
    <location>
        <position position="61"/>
    </location>
</feature>
<dbReference type="PATRIC" id="fig|765913.3.peg.3497"/>
<dbReference type="EMBL" id="AFWT01000029">
    <property type="protein sequence ID" value="EGV28988.1"/>
    <property type="molecule type" value="Genomic_DNA"/>
</dbReference>
<comment type="caution">
    <text evidence="10">The sequence shown here is derived from an EMBL/GenBank/DDBJ whole genome shotgun (WGS) entry which is preliminary data.</text>
</comment>
<dbReference type="SMART" id="SM00448">
    <property type="entry name" value="REC"/>
    <property type="match status" value="1"/>
</dbReference>
<feature type="active site" evidence="5 6">
    <location>
        <position position="188"/>
    </location>
</feature>
<dbReference type="PIRSF" id="PIRSF000876">
    <property type="entry name" value="RR_chemtxs_CheB"/>
    <property type="match status" value="1"/>
</dbReference>
<sequence length="375" mass="39211">MEPTAVDPISVLVVDDSGSARALIRALLEEEPGLRVCGEAENGREAVEKVLSLKPSIVTMDLQMPEMDGMAAIEEIMAVRATPILVLSDLADARNAMLAVERGALEATSKPTIDDGCLLAARLKMLAGVPVIRHIRRGQAVAPTHISPQSSVAPSVTGVVARASYASEVSGCNEASAAQRRVFAIASSTGGPQALASLLPALPADFPSPVLIAQHISEGFAEAMATWLNDLCPLTVTLARAGESLRPGWIYLADSSSHTTLTSDNRIQLTPCAESDIYHPSCDRLLASVAEVCGRCAVGVILTGMGRDGARGMLDIRRAGGITIGQDEDSSVIFGMNREAILAGAVQSVLPLNAIANELGWLARTPPVARRAATP</sequence>
<comment type="PTM">
    <text evidence="5">Phosphorylated by CheA. Phosphorylation of the N-terminal regulatory domain activates the methylesterase activity.</text>
</comment>
<dbReference type="Gene3D" id="3.40.50.2300">
    <property type="match status" value="1"/>
</dbReference>
<comment type="catalytic activity">
    <reaction evidence="4 5">
        <text>[protein]-L-glutamate 5-O-methyl ester + H2O = L-glutamyl-[protein] + methanol + H(+)</text>
        <dbReference type="Rhea" id="RHEA:23236"/>
        <dbReference type="Rhea" id="RHEA-COMP:10208"/>
        <dbReference type="Rhea" id="RHEA-COMP:10311"/>
        <dbReference type="ChEBI" id="CHEBI:15377"/>
        <dbReference type="ChEBI" id="CHEBI:15378"/>
        <dbReference type="ChEBI" id="CHEBI:17790"/>
        <dbReference type="ChEBI" id="CHEBI:29973"/>
        <dbReference type="ChEBI" id="CHEBI:82795"/>
        <dbReference type="EC" id="3.1.1.61"/>
    </reaction>
</comment>
<proteinExistence type="inferred from homology"/>
<dbReference type="GO" id="GO:0005737">
    <property type="term" value="C:cytoplasm"/>
    <property type="evidence" value="ECO:0007669"/>
    <property type="project" value="UniProtKB-SubCell"/>
</dbReference>
<feature type="domain" description="CheB-type methylesterase" evidence="9">
    <location>
        <begin position="176"/>
        <end position="359"/>
    </location>
</feature>
<dbReference type="GO" id="GO:0006935">
    <property type="term" value="P:chemotaxis"/>
    <property type="evidence" value="ECO:0007669"/>
    <property type="project" value="UniProtKB-UniRule"/>
</dbReference>
<gene>
    <name evidence="5" type="primary">cheB</name>
    <name evidence="10" type="ORF">ThidrDRAFT_3427</name>
</gene>
<keyword evidence="3 5" id="KW-0378">Hydrolase</keyword>
<evidence type="ECO:0000256" key="4">
    <source>
        <dbReference type="ARBA" id="ARBA00048267"/>
    </source>
</evidence>
<organism evidence="10 11">
    <name type="scientific">Thiorhodococcus drewsii AZ1</name>
    <dbReference type="NCBI Taxonomy" id="765913"/>
    <lineage>
        <taxon>Bacteria</taxon>
        <taxon>Pseudomonadati</taxon>
        <taxon>Pseudomonadota</taxon>
        <taxon>Gammaproteobacteria</taxon>
        <taxon>Chromatiales</taxon>
        <taxon>Chromatiaceae</taxon>
        <taxon>Thiorhodococcus</taxon>
    </lineage>
</organism>
<feature type="active site" evidence="5 6">
    <location>
        <position position="308"/>
    </location>
</feature>
<dbReference type="GO" id="GO:0000156">
    <property type="term" value="F:phosphorelay response regulator activity"/>
    <property type="evidence" value="ECO:0007669"/>
    <property type="project" value="InterPro"/>
</dbReference>
<dbReference type="Proteomes" id="UP000004200">
    <property type="component" value="Unassembled WGS sequence"/>
</dbReference>
<evidence type="ECO:0000256" key="1">
    <source>
        <dbReference type="ARBA" id="ARBA00022490"/>
    </source>
</evidence>
<reference evidence="10 11" key="1">
    <citation type="submission" date="2011-06" db="EMBL/GenBank/DDBJ databases">
        <title>The draft genome of Thiorhodococcus drewsii AZ1.</title>
        <authorList>
            <consortium name="US DOE Joint Genome Institute (JGI-PGF)"/>
            <person name="Lucas S."/>
            <person name="Han J."/>
            <person name="Lapidus A."/>
            <person name="Cheng J.-F."/>
            <person name="Goodwin L."/>
            <person name="Pitluck S."/>
            <person name="Peters L."/>
            <person name="Land M.L."/>
            <person name="Hauser L."/>
            <person name="Vogl K."/>
            <person name="Liu Z."/>
            <person name="Imhoff J."/>
            <person name="Thiel V."/>
            <person name="Frigaard N.-U."/>
            <person name="Bryant D.A."/>
            <person name="Woyke T.J."/>
        </authorList>
    </citation>
    <scope>NUCLEOTIDE SEQUENCE [LARGE SCALE GENOMIC DNA]</scope>
    <source>
        <strain evidence="10 11">AZ1</strain>
    </source>
</reference>
<dbReference type="PROSITE" id="PS50122">
    <property type="entry name" value="CHEB"/>
    <property type="match status" value="1"/>
</dbReference>
<dbReference type="SUPFAM" id="SSF52172">
    <property type="entry name" value="CheY-like"/>
    <property type="match status" value="1"/>
</dbReference>
<dbReference type="CDD" id="cd16432">
    <property type="entry name" value="CheB_Rec"/>
    <property type="match status" value="1"/>
</dbReference>
<evidence type="ECO:0000313" key="11">
    <source>
        <dbReference type="Proteomes" id="UP000004200"/>
    </source>
</evidence>
<dbReference type="CDD" id="cd17541">
    <property type="entry name" value="REC_CheB-like"/>
    <property type="match status" value="1"/>
</dbReference>
<evidence type="ECO:0000313" key="10">
    <source>
        <dbReference type="EMBL" id="EGV28988.1"/>
    </source>
</evidence>
<name>G2E564_9GAMM</name>
<dbReference type="InterPro" id="IPR001789">
    <property type="entry name" value="Sig_transdc_resp-reg_receiver"/>
</dbReference>
<dbReference type="Gene3D" id="3.40.50.180">
    <property type="entry name" value="Methylesterase CheB, C-terminal domain"/>
    <property type="match status" value="1"/>
</dbReference>
<dbReference type="PROSITE" id="PS50110">
    <property type="entry name" value="RESPONSE_REGULATORY"/>
    <property type="match status" value="1"/>
</dbReference>
<comment type="domain">
    <text evidence="5">Contains a C-terminal catalytic domain, and an N-terminal region which modulates catalytic activity.</text>
</comment>
<dbReference type="NCBIfam" id="NF001965">
    <property type="entry name" value="PRK00742.1"/>
    <property type="match status" value="1"/>
</dbReference>
<comment type="catalytic activity">
    <reaction evidence="5">
        <text>L-glutaminyl-[protein] + H2O = L-glutamyl-[protein] + NH4(+)</text>
        <dbReference type="Rhea" id="RHEA:16441"/>
        <dbReference type="Rhea" id="RHEA-COMP:10207"/>
        <dbReference type="Rhea" id="RHEA-COMP:10208"/>
        <dbReference type="ChEBI" id="CHEBI:15377"/>
        <dbReference type="ChEBI" id="CHEBI:28938"/>
        <dbReference type="ChEBI" id="CHEBI:29973"/>
        <dbReference type="ChEBI" id="CHEBI:30011"/>
        <dbReference type="EC" id="3.5.1.44"/>
    </reaction>
</comment>
<feature type="domain" description="Response regulatory" evidence="8">
    <location>
        <begin position="10"/>
        <end position="125"/>
    </location>
</feature>
<dbReference type="HAMAP" id="MF_00099">
    <property type="entry name" value="CheB_chemtxs"/>
    <property type="match status" value="1"/>
</dbReference>
<feature type="active site" evidence="5 6">
    <location>
        <position position="215"/>
    </location>
</feature>
<dbReference type="Pfam" id="PF01339">
    <property type="entry name" value="CheB_methylest"/>
    <property type="match status" value="1"/>
</dbReference>
<dbReference type="PANTHER" id="PTHR42872">
    <property type="entry name" value="PROTEIN-GLUTAMATE METHYLESTERASE/PROTEIN-GLUTAMINE GLUTAMINASE"/>
    <property type="match status" value="1"/>
</dbReference>
<dbReference type="STRING" id="765913.ThidrDRAFT_3427"/>
<dbReference type="SUPFAM" id="SSF52738">
    <property type="entry name" value="Methylesterase CheB, C-terminal domain"/>
    <property type="match status" value="1"/>
</dbReference>
<comment type="subcellular location">
    <subcellularLocation>
        <location evidence="5">Cytoplasm</location>
    </subcellularLocation>
</comment>
<dbReference type="eggNOG" id="COG2201">
    <property type="taxonomic scope" value="Bacteria"/>
</dbReference>
<dbReference type="InterPro" id="IPR000673">
    <property type="entry name" value="Sig_transdc_resp-reg_Me-estase"/>
</dbReference>
<dbReference type="EC" id="3.5.1.44" evidence="5"/>
<accession>G2E564</accession>
<dbReference type="Pfam" id="PF00072">
    <property type="entry name" value="Response_reg"/>
    <property type="match status" value="1"/>
</dbReference>
<evidence type="ECO:0000256" key="7">
    <source>
        <dbReference type="PROSITE-ProRule" id="PRU00169"/>
    </source>
</evidence>
<dbReference type="InterPro" id="IPR035909">
    <property type="entry name" value="CheB_C"/>
</dbReference>
<dbReference type="PANTHER" id="PTHR42872:SF6">
    <property type="entry name" value="PROTEIN-GLUTAMATE METHYLESTERASE_PROTEIN-GLUTAMINE GLUTAMINASE"/>
    <property type="match status" value="1"/>
</dbReference>
<evidence type="ECO:0000256" key="6">
    <source>
        <dbReference type="PROSITE-ProRule" id="PRU00050"/>
    </source>
</evidence>
<protein>
    <recommendedName>
        <fullName evidence="5">Protein-glutamate methylesterase/protein-glutamine glutaminase</fullName>
        <ecNumber evidence="5">3.1.1.61</ecNumber>
        <ecNumber evidence="5">3.5.1.44</ecNumber>
    </recommendedName>
</protein>
<keyword evidence="5 7" id="KW-0597">Phosphoprotein</keyword>
<keyword evidence="11" id="KW-1185">Reference proteome</keyword>
<dbReference type="InterPro" id="IPR008248">
    <property type="entry name" value="CheB-like"/>
</dbReference>
<evidence type="ECO:0000256" key="2">
    <source>
        <dbReference type="ARBA" id="ARBA00022500"/>
    </source>
</evidence>
<comment type="similarity">
    <text evidence="5">Belongs to the CheB family.</text>
</comment>
<evidence type="ECO:0000259" key="8">
    <source>
        <dbReference type="PROSITE" id="PS50110"/>
    </source>
</evidence>
<evidence type="ECO:0000256" key="3">
    <source>
        <dbReference type="ARBA" id="ARBA00022801"/>
    </source>
</evidence>
<evidence type="ECO:0000259" key="9">
    <source>
        <dbReference type="PROSITE" id="PS50122"/>
    </source>
</evidence>
<evidence type="ECO:0000256" key="5">
    <source>
        <dbReference type="HAMAP-Rule" id="MF_00099"/>
    </source>
</evidence>
<dbReference type="InterPro" id="IPR011006">
    <property type="entry name" value="CheY-like_superfamily"/>
</dbReference>
<dbReference type="GO" id="GO:0050568">
    <property type="term" value="F:protein-glutamine glutaminase activity"/>
    <property type="evidence" value="ECO:0007669"/>
    <property type="project" value="UniProtKB-UniRule"/>
</dbReference>
<dbReference type="EC" id="3.1.1.61" evidence="5"/>
<comment type="function">
    <text evidence="5">Involved in chemotaxis. Part of a chemotaxis signal transduction system that modulates chemotaxis in response to various stimuli. Catalyzes the demethylation of specific methylglutamate residues introduced into the chemoreceptors (methyl-accepting chemotaxis proteins or MCP) by CheR. Also mediates the irreversible deamidation of specific glutamine residues to glutamic acid.</text>
</comment>
<keyword evidence="1 5" id="KW-0963">Cytoplasm</keyword>
<dbReference type="AlphaFoldDB" id="G2E564"/>